<dbReference type="Proteomes" id="UP001237642">
    <property type="component" value="Unassembled WGS sequence"/>
</dbReference>
<evidence type="ECO:0000256" key="1">
    <source>
        <dbReference type="SAM" id="MobiDB-lite"/>
    </source>
</evidence>
<comment type="caution">
    <text evidence="3">The sequence shown here is derived from an EMBL/GenBank/DDBJ whole genome shotgun (WGS) entry which is preliminary data.</text>
</comment>
<dbReference type="EMBL" id="JAUIZM010000007">
    <property type="protein sequence ID" value="KAK1373840.1"/>
    <property type="molecule type" value="Genomic_DNA"/>
</dbReference>
<evidence type="ECO:0000313" key="3">
    <source>
        <dbReference type="EMBL" id="KAK1373840.1"/>
    </source>
</evidence>
<dbReference type="AlphaFoldDB" id="A0AAD8HXU5"/>
<keyword evidence="2" id="KW-1133">Transmembrane helix</keyword>
<accession>A0AAD8HXU5</accession>
<gene>
    <name evidence="3" type="ORF">POM88_030033</name>
</gene>
<sequence length="124" mass="13307">MFTLCNSSPQSLSGFHKPHLPSIKFPSFGSNGLPHLSNFRPKVVFGMQVKQRLAPIFSTNSKSPEGDSVAKKPEGGKPSEESSGQGPPFLTILAGFVVLFLISKVFGSIITWLVGLIVNVPKPN</sequence>
<keyword evidence="2" id="KW-0472">Membrane</keyword>
<evidence type="ECO:0000313" key="4">
    <source>
        <dbReference type="Proteomes" id="UP001237642"/>
    </source>
</evidence>
<name>A0AAD8HXU5_9APIA</name>
<proteinExistence type="predicted"/>
<feature type="compositionally biased region" description="Basic and acidic residues" evidence="1">
    <location>
        <begin position="64"/>
        <end position="80"/>
    </location>
</feature>
<protein>
    <submittedName>
        <fullName evidence="3">Uncharacterized protein</fullName>
    </submittedName>
</protein>
<keyword evidence="4" id="KW-1185">Reference proteome</keyword>
<reference evidence="3" key="1">
    <citation type="submission" date="2023-02" db="EMBL/GenBank/DDBJ databases">
        <title>Genome of toxic invasive species Heracleum sosnowskyi carries increased number of genes despite the absence of recent whole-genome duplications.</title>
        <authorList>
            <person name="Schelkunov M."/>
            <person name="Shtratnikova V."/>
            <person name="Makarenko M."/>
            <person name="Klepikova A."/>
            <person name="Omelchenko D."/>
            <person name="Novikova G."/>
            <person name="Obukhova E."/>
            <person name="Bogdanov V."/>
            <person name="Penin A."/>
            <person name="Logacheva M."/>
        </authorList>
    </citation>
    <scope>NUCLEOTIDE SEQUENCE</scope>
    <source>
        <strain evidence="3">Hsosn_3</strain>
        <tissue evidence="3">Leaf</tissue>
    </source>
</reference>
<feature type="transmembrane region" description="Helical" evidence="2">
    <location>
        <begin position="89"/>
        <end position="118"/>
    </location>
</feature>
<organism evidence="3 4">
    <name type="scientific">Heracleum sosnowskyi</name>
    <dbReference type="NCBI Taxonomy" id="360622"/>
    <lineage>
        <taxon>Eukaryota</taxon>
        <taxon>Viridiplantae</taxon>
        <taxon>Streptophyta</taxon>
        <taxon>Embryophyta</taxon>
        <taxon>Tracheophyta</taxon>
        <taxon>Spermatophyta</taxon>
        <taxon>Magnoliopsida</taxon>
        <taxon>eudicotyledons</taxon>
        <taxon>Gunneridae</taxon>
        <taxon>Pentapetalae</taxon>
        <taxon>asterids</taxon>
        <taxon>campanulids</taxon>
        <taxon>Apiales</taxon>
        <taxon>Apiaceae</taxon>
        <taxon>Apioideae</taxon>
        <taxon>apioid superclade</taxon>
        <taxon>Tordylieae</taxon>
        <taxon>Tordyliinae</taxon>
        <taxon>Heracleum</taxon>
    </lineage>
</organism>
<feature type="region of interest" description="Disordered" evidence="1">
    <location>
        <begin position="56"/>
        <end position="87"/>
    </location>
</feature>
<keyword evidence="2" id="KW-0812">Transmembrane</keyword>
<evidence type="ECO:0000256" key="2">
    <source>
        <dbReference type="SAM" id="Phobius"/>
    </source>
</evidence>
<reference evidence="3" key="2">
    <citation type="submission" date="2023-05" db="EMBL/GenBank/DDBJ databases">
        <authorList>
            <person name="Schelkunov M.I."/>
        </authorList>
    </citation>
    <scope>NUCLEOTIDE SEQUENCE</scope>
    <source>
        <strain evidence="3">Hsosn_3</strain>
        <tissue evidence="3">Leaf</tissue>
    </source>
</reference>